<dbReference type="PROSITE" id="PS50883">
    <property type="entry name" value="EAL"/>
    <property type="match status" value="1"/>
</dbReference>
<dbReference type="OrthoDB" id="1673646at2"/>
<dbReference type="Pfam" id="PF10388">
    <property type="entry name" value="YkuI_C"/>
    <property type="match status" value="1"/>
</dbReference>
<gene>
    <name evidence="2" type="ORF">AMD01_02095</name>
</gene>
<dbReference type="AlphaFoldDB" id="A0A0M0LI40"/>
<dbReference type="Pfam" id="PF00563">
    <property type="entry name" value="EAL"/>
    <property type="match status" value="1"/>
</dbReference>
<dbReference type="Proteomes" id="UP000037558">
    <property type="component" value="Unassembled WGS sequence"/>
</dbReference>
<keyword evidence="3" id="KW-1185">Reference proteome</keyword>
<dbReference type="SMART" id="SM00052">
    <property type="entry name" value="EAL"/>
    <property type="match status" value="1"/>
</dbReference>
<dbReference type="InterPro" id="IPR050706">
    <property type="entry name" value="Cyclic-di-GMP_PDE-like"/>
</dbReference>
<dbReference type="Gene3D" id="3.30.450.20">
    <property type="entry name" value="PAS domain"/>
    <property type="match status" value="1"/>
</dbReference>
<protein>
    <submittedName>
        <fullName evidence="2">Diguanylate phosphodiesterase</fullName>
    </submittedName>
</protein>
<dbReference type="InterPro" id="IPR001633">
    <property type="entry name" value="EAL_dom"/>
</dbReference>
<dbReference type="CDD" id="cd01948">
    <property type="entry name" value="EAL"/>
    <property type="match status" value="1"/>
</dbReference>
<dbReference type="PANTHER" id="PTHR33121:SF82">
    <property type="entry name" value="SIGNAL TRANSDUCTION PROTEIN CONTAINING A EAL DOMAIN"/>
    <property type="match status" value="1"/>
</dbReference>
<dbReference type="STRING" id="284581.AMD01_02095"/>
<evidence type="ECO:0000313" key="3">
    <source>
        <dbReference type="Proteomes" id="UP000037558"/>
    </source>
</evidence>
<evidence type="ECO:0000313" key="2">
    <source>
        <dbReference type="EMBL" id="KOO50562.1"/>
    </source>
</evidence>
<dbReference type="InterPro" id="IPR035919">
    <property type="entry name" value="EAL_sf"/>
</dbReference>
<dbReference type="Gene3D" id="3.20.20.450">
    <property type="entry name" value="EAL domain"/>
    <property type="match status" value="1"/>
</dbReference>
<feature type="domain" description="EAL" evidence="1">
    <location>
        <begin position="1"/>
        <end position="249"/>
    </location>
</feature>
<organism evidence="2 3">
    <name type="scientific">Priestia koreensis</name>
    <dbReference type="NCBI Taxonomy" id="284581"/>
    <lineage>
        <taxon>Bacteria</taxon>
        <taxon>Bacillati</taxon>
        <taxon>Bacillota</taxon>
        <taxon>Bacilli</taxon>
        <taxon>Bacillales</taxon>
        <taxon>Bacillaceae</taxon>
        <taxon>Priestia</taxon>
    </lineage>
</organism>
<dbReference type="SUPFAM" id="SSF103190">
    <property type="entry name" value="Sensory domain-like"/>
    <property type="match status" value="1"/>
</dbReference>
<dbReference type="GO" id="GO:0071111">
    <property type="term" value="F:cyclic-guanylate-specific phosphodiesterase activity"/>
    <property type="evidence" value="ECO:0007669"/>
    <property type="project" value="InterPro"/>
</dbReference>
<dbReference type="InterPro" id="IPR029151">
    <property type="entry name" value="Sensor-like_sf"/>
</dbReference>
<sequence>MDPLDVLTSLENVFPYYQAIFSADEHTIVGYEVLARIRTENGVESLGPFFQDESIPDEYRIDVDRVVLSLALEHALTSPDAYMLFINQNANLLMNDHGETLLSLLQSFEEKGLSLNRIVLEVTEHDFEGDIEQLHHLLTYYRTYGIKVAVDNIGKESSNLDRIGLLAPDILKIDLHTMRKTSMPQAYQDVLYSLALLARKVGATLLYEEIEASFQLQYAWRNGGRYFQGFYLHKPSPDIQEATLLKDKLRQQFEMFISHEKKRLLSIYHLSQIFEEQLQRIMVKGKKVESYDEMIALVASHLTNSSFRIYVCDENGFQKSANIVKHENTWELKPEYMLKNWSWRPYFLANIIRMSVDKKGILSDVYSDIETGENIRTFSYPIDHQHYLFVDLSYDYLYEQDAL</sequence>
<evidence type="ECO:0000259" key="1">
    <source>
        <dbReference type="PROSITE" id="PS50883"/>
    </source>
</evidence>
<dbReference type="InterPro" id="IPR018842">
    <property type="entry name" value="YkuI_C"/>
</dbReference>
<dbReference type="SUPFAM" id="SSF141868">
    <property type="entry name" value="EAL domain-like"/>
    <property type="match status" value="1"/>
</dbReference>
<proteinExistence type="predicted"/>
<dbReference type="EMBL" id="LILC01000002">
    <property type="protein sequence ID" value="KOO50562.1"/>
    <property type="molecule type" value="Genomic_DNA"/>
</dbReference>
<accession>A0A0M0LI40</accession>
<dbReference type="PATRIC" id="fig|284581.3.peg.684"/>
<name>A0A0M0LI40_9BACI</name>
<comment type="caution">
    <text evidence="2">The sequence shown here is derived from an EMBL/GenBank/DDBJ whole genome shotgun (WGS) entry which is preliminary data.</text>
</comment>
<dbReference type="Gene3D" id="1.20.5.170">
    <property type="match status" value="1"/>
</dbReference>
<dbReference type="RefSeq" id="WP_053399723.1">
    <property type="nucleotide sequence ID" value="NZ_JAUKEN010000002.1"/>
</dbReference>
<reference evidence="3" key="1">
    <citation type="submission" date="2015-08" db="EMBL/GenBank/DDBJ databases">
        <title>Fjat-14210 dsm16467.</title>
        <authorList>
            <person name="Liu B."/>
            <person name="Wang J."/>
            <person name="Zhu Y."/>
            <person name="Liu G."/>
            <person name="Chen Q."/>
            <person name="Chen Z."/>
            <person name="Lan J."/>
            <person name="Che J."/>
            <person name="Ge C."/>
            <person name="Shi H."/>
            <person name="Pan Z."/>
            <person name="Liu X."/>
        </authorList>
    </citation>
    <scope>NUCLEOTIDE SEQUENCE [LARGE SCALE GENOMIC DNA]</scope>
    <source>
        <strain evidence="3">DSM 16467</strain>
    </source>
</reference>
<dbReference type="PANTHER" id="PTHR33121">
    <property type="entry name" value="CYCLIC DI-GMP PHOSPHODIESTERASE PDEF"/>
    <property type="match status" value="1"/>
</dbReference>